<evidence type="ECO:0000313" key="5">
    <source>
        <dbReference type="EMBL" id="CAB5227226.1"/>
    </source>
</evidence>
<dbReference type="InterPro" id="IPR000182">
    <property type="entry name" value="GNAT_dom"/>
</dbReference>
<proteinExistence type="predicted"/>
<sequence>MRRLSGIRSLGYREAVELAEPLLRQHWQEVARNKDLMVLSPSHEVYEAMDQAGVLFILGMFAEGDLIGYSCNIVTPHLHYSGLTVCQNDVLYLDPDYRNGGAGIRLMTATEREARSRGARLVLWHAKDGSLMDKLLERRGYDVQDIVYSKAL</sequence>
<protein>
    <submittedName>
        <fullName evidence="4">Acetyltransferase domain containing protein</fullName>
    </submittedName>
</protein>
<organism evidence="4">
    <name type="scientific">uncultured Caudovirales phage</name>
    <dbReference type="NCBI Taxonomy" id="2100421"/>
    <lineage>
        <taxon>Viruses</taxon>
        <taxon>Duplodnaviria</taxon>
        <taxon>Heunggongvirae</taxon>
        <taxon>Uroviricota</taxon>
        <taxon>Caudoviricetes</taxon>
        <taxon>Peduoviridae</taxon>
        <taxon>Maltschvirus</taxon>
        <taxon>Maltschvirus maltsch</taxon>
    </lineage>
</organism>
<keyword evidence="4" id="KW-0808">Transferase</keyword>
<evidence type="ECO:0000259" key="1">
    <source>
        <dbReference type="PROSITE" id="PS51186"/>
    </source>
</evidence>
<dbReference type="EMBL" id="LR797268">
    <property type="protein sequence ID" value="CAB4197489.1"/>
    <property type="molecule type" value="Genomic_DNA"/>
</dbReference>
<accession>A0A6J5SCU1</accession>
<dbReference type="Pfam" id="PF00583">
    <property type="entry name" value="Acetyltransf_1"/>
    <property type="match status" value="1"/>
</dbReference>
<dbReference type="SUPFAM" id="SSF55729">
    <property type="entry name" value="Acyl-CoA N-acyltransferases (Nat)"/>
    <property type="match status" value="1"/>
</dbReference>
<name>A0A6J5SCU1_9CAUD</name>
<dbReference type="InterPro" id="IPR016181">
    <property type="entry name" value="Acyl_CoA_acyltransferase"/>
</dbReference>
<dbReference type="Gene3D" id="3.40.630.30">
    <property type="match status" value="1"/>
</dbReference>
<reference evidence="4" key="1">
    <citation type="submission" date="2020-05" db="EMBL/GenBank/DDBJ databases">
        <authorList>
            <person name="Chiriac C."/>
            <person name="Salcher M."/>
            <person name="Ghai R."/>
            <person name="Kavagutti S V."/>
        </authorList>
    </citation>
    <scope>NUCLEOTIDE SEQUENCE</scope>
</reference>
<feature type="domain" description="N-acetyltransferase" evidence="1">
    <location>
        <begin position="5"/>
        <end position="152"/>
    </location>
</feature>
<dbReference type="EMBL" id="LR797374">
    <property type="protein sequence ID" value="CAB4211386.1"/>
    <property type="molecule type" value="Genomic_DNA"/>
</dbReference>
<evidence type="ECO:0000313" key="2">
    <source>
        <dbReference type="EMBL" id="CAB4182876.1"/>
    </source>
</evidence>
<dbReference type="CDD" id="cd04301">
    <property type="entry name" value="NAT_SF"/>
    <property type="match status" value="1"/>
</dbReference>
<dbReference type="GO" id="GO:0016747">
    <property type="term" value="F:acyltransferase activity, transferring groups other than amino-acyl groups"/>
    <property type="evidence" value="ECO:0007669"/>
    <property type="project" value="InterPro"/>
</dbReference>
<evidence type="ECO:0000313" key="4">
    <source>
        <dbReference type="EMBL" id="CAB4211386.1"/>
    </source>
</evidence>
<gene>
    <name evidence="2" type="ORF">UFOVP1077_27</name>
    <name evidence="3" type="ORF">UFOVP1316_15</name>
    <name evidence="4" type="ORF">UFOVP1428_24</name>
    <name evidence="5" type="ORF">UFOVP1526_20</name>
</gene>
<dbReference type="EMBL" id="LR797030">
    <property type="protein sequence ID" value="CAB4182876.1"/>
    <property type="molecule type" value="Genomic_DNA"/>
</dbReference>
<evidence type="ECO:0000313" key="3">
    <source>
        <dbReference type="EMBL" id="CAB4197489.1"/>
    </source>
</evidence>
<dbReference type="PROSITE" id="PS51186">
    <property type="entry name" value="GNAT"/>
    <property type="match status" value="1"/>
</dbReference>
<dbReference type="EMBL" id="LR798376">
    <property type="protein sequence ID" value="CAB5227226.1"/>
    <property type="molecule type" value="Genomic_DNA"/>
</dbReference>